<evidence type="ECO:0000256" key="2">
    <source>
        <dbReference type="ARBA" id="ARBA00023026"/>
    </source>
</evidence>
<reference evidence="6" key="1">
    <citation type="submission" date="2022-12" db="EMBL/GenBank/DDBJ databases">
        <authorList>
            <person name="Petersen C."/>
        </authorList>
    </citation>
    <scope>NUCLEOTIDE SEQUENCE</scope>
    <source>
        <strain evidence="6">IBT 3081</strain>
    </source>
</reference>
<keyword evidence="1" id="KW-0147">Chitin-binding</keyword>
<feature type="compositionally biased region" description="Basic residues" evidence="3">
    <location>
        <begin position="558"/>
        <end position="573"/>
    </location>
</feature>
<dbReference type="Proteomes" id="UP001147752">
    <property type="component" value="Unassembled WGS sequence"/>
</dbReference>
<dbReference type="GeneID" id="81465630"/>
<sequence length="573" mass="61598">MSGVLINVWFFLYTLTSAGFVLFPKASVESAGYSDECVDALSTNITECNNAVSSFDANTAYSQKILELGCTDDCGSALASWEKSIKDSCRGVTYVDGYGNTVPISSVASIRSFNFNQTCRLNEGEFCNSVLGNLTVTPGNSSAANACNECALFKLRDTAQFQYNDGPLVYSKRIYQSYTSSCHFTGYPLTVTPTTTPMAPPATSFPGRPSSMGSMSASASANTPTSSCSGTKYKIKSDDTCNSISLSQGVATWQLLMDNNLPAYCAQFPQKGSLCIKNKCDVYTVRDGDTCSSVSTAHNISNVQLRAWNSWIDTGCYNFNRTIGTQICVDEPGQKYVPPATATTSTGSSSGATSAVPVPSNVAANTTTRCGEYYTVQPREECDIFTTKFGISLQDFVVLNPEINSNCTNLLANTSYCVQPVGDINSYPNAPDYMGADPSTTKVPFTSLPDSTYSPVFVKLPLAPRTLEGCLTYADGSTLQYNMTGVSGCEAAAYFFETTQADLKRWNPSLGKGSGSSNSTDNCCFSKQYRYCMDYEVASSTAAPSGIRTSTPVPAATKHARSHIREHNHKHYS</sequence>
<evidence type="ECO:0000313" key="7">
    <source>
        <dbReference type="Proteomes" id="UP001147752"/>
    </source>
</evidence>
<dbReference type="CDD" id="cd00118">
    <property type="entry name" value="LysM"/>
    <property type="match status" value="2"/>
</dbReference>
<keyword evidence="4" id="KW-0472">Membrane</keyword>
<feature type="transmembrane region" description="Helical" evidence="4">
    <location>
        <begin position="6"/>
        <end position="23"/>
    </location>
</feature>
<dbReference type="Pfam" id="PF01476">
    <property type="entry name" value="LysM"/>
    <property type="match status" value="2"/>
</dbReference>
<reference evidence="6" key="2">
    <citation type="journal article" date="2023" name="IMA Fungus">
        <title>Comparative genomic study of the Penicillium genus elucidates a diverse pangenome and 15 lateral gene transfer events.</title>
        <authorList>
            <person name="Petersen C."/>
            <person name="Sorensen T."/>
            <person name="Nielsen M.R."/>
            <person name="Sondergaard T.E."/>
            <person name="Sorensen J.L."/>
            <person name="Fitzpatrick D.A."/>
            <person name="Frisvad J.C."/>
            <person name="Nielsen K.L."/>
        </authorList>
    </citation>
    <scope>NUCLEOTIDE SEQUENCE</scope>
    <source>
        <strain evidence="6">IBT 3081</strain>
    </source>
</reference>
<comment type="caution">
    <text evidence="6">The sequence shown here is derived from an EMBL/GenBank/DDBJ whole genome shotgun (WGS) entry which is preliminary data.</text>
</comment>
<feature type="domain" description="LysM" evidence="5">
    <location>
        <begin position="281"/>
        <end position="329"/>
    </location>
</feature>
<keyword evidence="4" id="KW-0812">Transmembrane</keyword>
<dbReference type="InterPro" id="IPR036779">
    <property type="entry name" value="LysM_dom_sf"/>
</dbReference>
<dbReference type="EMBL" id="JAPZBT010000003">
    <property type="protein sequence ID" value="KAJ5365832.1"/>
    <property type="molecule type" value="Genomic_DNA"/>
</dbReference>
<keyword evidence="2" id="KW-0843">Virulence</keyword>
<evidence type="ECO:0000256" key="4">
    <source>
        <dbReference type="SAM" id="Phobius"/>
    </source>
</evidence>
<dbReference type="Gene3D" id="3.10.350.10">
    <property type="entry name" value="LysM domain"/>
    <property type="match status" value="2"/>
</dbReference>
<gene>
    <name evidence="6" type="ORF">N7517_008718</name>
</gene>
<feature type="domain" description="LysM" evidence="5">
    <location>
        <begin position="372"/>
        <end position="418"/>
    </location>
</feature>
<dbReference type="PROSITE" id="PS51782">
    <property type="entry name" value="LYSM"/>
    <property type="match status" value="3"/>
</dbReference>
<evidence type="ECO:0000256" key="1">
    <source>
        <dbReference type="ARBA" id="ARBA00022669"/>
    </source>
</evidence>
<dbReference type="SMART" id="SM00257">
    <property type="entry name" value="LysM"/>
    <property type="match status" value="3"/>
</dbReference>
<keyword evidence="7" id="KW-1185">Reference proteome</keyword>
<feature type="region of interest" description="Disordered" evidence="3">
    <location>
        <begin position="546"/>
        <end position="573"/>
    </location>
</feature>
<evidence type="ECO:0000313" key="6">
    <source>
        <dbReference type="EMBL" id="KAJ5365832.1"/>
    </source>
</evidence>
<dbReference type="InterPro" id="IPR018392">
    <property type="entry name" value="LysM"/>
</dbReference>
<feature type="domain" description="LysM" evidence="5">
    <location>
        <begin position="231"/>
        <end position="276"/>
    </location>
</feature>
<name>A0A9W9V1X8_9EURO</name>
<evidence type="ECO:0000259" key="5">
    <source>
        <dbReference type="PROSITE" id="PS51782"/>
    </source>
</evidence>
<organism evidence="6 7">
    <name type="scientific">Penicillium concentricum</name>
    <dbReference type="NCBI Taxonomy" id="293559"/>
    <lineage>
        <taxon>Eukaryota</taxon>
        <taxon>Fungi</taxon>
        <taxon>Dikarya</taxon>
        <taxon>Ascomycota</taxon>
        <taxon>Pezizomycotina</taxon>
        <taxon>Eurotiomycetes</taxon>
        <taxon>Eurotiomycetidae</taxon>
        <taxon>Eurotiales</taxon>
        <taxon>Aspergillaceae</taxon>
        <taxon>Penicillium</taxon>
    </lineage>
</organism>
<evidence type="ECO:0000256" key="3">
    <source>
        <dbReference type="SAM" id="MobiDB-lite"/>
    </source>
</evidence>
<dbReference type="RefSeq" id="XP_056577298.1">
    <property type="nucleotide sequence ID" value="XM_056726447.1"/>
</dbReference>
<feature type="region of interest" description="Disordered" evidence="3">
    <location>
        <begin position="207"/>
        <end position="229"/>
    </location>
</feature>
<proteinExistence type="predicted"/>
<dbReference type="PANTHER" id="PTHR34997">
    <property type="entry name" value="AM15"/>
    <property type="match status" value="1"/>
</dbReference>
<dbReference type="GO" id="GO:0008061">
    <property type="term" value="F:chitin binding"/>
    <property type="evidence" value="ECO:0007669"/>
    <property type="project" value="UniProtKB-KW"/>
</dbReference>
<dbReference type="AlphaFoldDB" id="A0A9W9V1X8"/>
<dbReference type="SUPFAM" id="SSF54106">
    <property type="entry name" value="LysM domain"/>
    <property type="match status" value="1"/>
</dbReference>
<accession>A0A9W9V1X8</accession>
<keyword evidence="4" id="KW-1133">Transmembrane helix</keyword>
<dbReference type="InterPro" id="IPR052210">
    <property type="entry name" value="LysM1-like"/>
</dbReference>
<dbReference type="PANTHER" id="PTHR34997:SF1">
    <property type="entry name" value="PEPTIDOGLYCAN-BINDING LYSIN DOMAIN"/>
    <property type="match status" value="1"/>
</dbReference>
<dbReference type="OrthoDB" id="5985073at2759"/>
<protein>
    <recommendedName>
        <fullName evidence="5">LysM domain-containing protein</fullName>
    </recommendedName>
</protein>